<keyword evidence="13" id="KW-1185">Reference proteome</keyword>
<accession>N1JHI8</accession>
<dbReference type="CDD" id="cd02440">
    <property type="entry name" value="AdoMet_MTases"/>
    <property type="match status" value="1"/>
</dbReference>
<comment type="similarity">
    <text evidence="1">Belongs to the methyltransferase superfamily. NTM1 family.</text>
</comment>
<evidence type="ECO:0000256" key="3">
    <source>
        <dbReference type="ARBA" id="ARBA00022679"/>
    </source>
</evidence>
<keyword evidence="4 11" id="KW-0949">S-adenosyl-L-methionine</keyword>
<dbReference type="eggNOG" id="KOG3178">
    <property type="taxonomic scope" value="Eukaryota"/>
</dbReference>
<keyword evidence="2 12" id="KW-0489">Methyltransferase</keyword>
<reference evidence="12 13" key="1">
    <citation type="journal article" date="2010" name="Science">
        <title>Genome expansion and gene loss in powdery mildew fungi reveal tradeoffs in extreme parasitism.</title>
        <authorList>
            <person name="Spanu P.D."/>
            <person name="Abbott J.C."/>
            <person name="Amselem J."/>
            <person name="Burgis T.A."/>
            <person name="Soanes D.M."/>
            <person name="Stueber K."/>
            <person name="Ver Loren van Themaat E."/>
            <person name="Brown J.K.M."/>
            <person name="Butcher S.A."/>
            <person name="Gurr S.J."/>
            <person name="Lebrun M.-H."/>
            <person name="Ridout C.J."/>
            <person name="Schulze-Lefert P."/>
            <person name="Talbot N.J."/>
            <person name="Ahmadinejad N."/>
            <person name="Ametz C."/>
            <person name="Barton G.R."/>
            <person name="Benjdia M."/>
            <person name="Bidzinski P."/>
            <person name="Bindschedler L.V."/>
            <person name="Both M."/>
            <person name="Brewer M.T."/>
            <person name="Cadle-Davidson L."/>
            <person name="Cadle-Davidson M.M."/>
            <person name="Collemare J."/>
            <person name="Cramer R."/>
            <person name="Frenkel O."/>
            <person name="Godfrey D."/>
            <person name="Harriman J."/>
            <person name="Hoede C."/>
            <person name="King B.C."/>
            <person name="Klages S."/>
            <person name="Kleemann J."/>
            <person name="Knoll D."/>
            <person name="Koti P.S."/>
            <person name="Kreplak J."/>
            <person name="Lopez-Ruiz F.J."/>
            <person name="Lu X."/>
            <person name="Maekawa T."/>
            <person name="Mahanil S."/>
            <person name="Micali C."/>
            <person name="Milgroom M.G."/>
            <person name="Montana G."/>
            <person name="Noir S."/>
            <person name="O'Connell R.J."/>
            <person name="Oberhaensli S."/>
            <person name="Parlange F."/>
            <person name="Pedersen C."/>
            <person name="Quesneville H."/>
            <person name="Reinhardt R."/>
            <person name="Rott M."/>
            <person name="Sacristan S."/>
            <person name="Schmidt S.M."/>
            <person name="Schoen M."/>
            <person name="Skamnioti P."/>
            <person name="Sommer H."/>
            <person name="Stephens A."/>
            <person name="Takahara H."/>
            <person name="Thordal-Christensen H."/>
            <person name="Vigouroux M."/>
            <person name="Wessling R."/>
            <person name="Wicker T."/>
            <person name="Panstruga R."/>
        </authorList>
    </citation>
    <scope>NUCLEOTIDE SEQUENCE [LARGE SCALE GENOMIC DNA]</scope>
    <source>
        <strain evidence="12">DH14</strain>
    </source>
</reference>
<evidence type="ECO:0000256" key="5">
    <source>
        <dbReference type="ARBA" id="ARBA00039112"/>
    </source>
</evidence>
<evidence type="ECO:0000256" key="2">
    <source>
        <dbReference type="ARBA" id="ARBA00022603"/>
    </source>
</evidence>
<evidence type="ECO:0000313" key="12">
    <source>
        <dbReference type="EMBL" id="CCU77362.1"/>
    </source>
</evidence>
<dbReference type="PIRSF" id="PIRSF016958">
    <property type="entry name" value="DUF858_MeTrfase_lik"/>
    <property type="match status" value="1"/>
</dbReference>
<feature type="binding site" evidence="11">
    <location>
        <position position="69"/>
    </location>
    <ligand>
        <name>S-adenosyl-L-methionine</name>
        <dbReference type="ChEBI" id="CHEBI:59789"/>
    </ligand>
</feature>
<evidence type="ECO:0000256" key="9">
    <source>
        <dbReference type="ARBA" id="ARBA00047885"/>
    </source>
</evidence>
<evidence type="ECO:0000256" key="6">
    <source>
        <dbReference type="ARBA" id="ARBA00039449"/>
    </source>
</evidence>
<dbReference type="GO" id="GO:0032259">
    <property type="term" value="P:methylation"/>
    <property type="evidence" value="ECO:0007669"/>
    <property type="project" value="UniProtKB-KW"/>
</dbReference>
<dbReference type="GO" id="GO:0005829">
    <property type="term" value="C:cytosol"/>
    <property type="evidence" value="ECO:0007669"/>
    <property type="project" value="EnsemblFungi"/>
</dbReference>
<dbReference type="InParanoid" id="N1JHI8"/>
<proteinExistence type="inferred from homology"/>
<dbReference type="OrthoDB" id="1298661at2759"/>
<dbReference type="EC" id="2.1.1.244" evidence="5"/>
<dbReference type="Proteomes" id="UP000015441">
    <property type="component" value="Unassembled WGS sequence"/>
</dbReference>
<evidence type="ECO:0000256" key="7">
    <source>
        <dbReference type="ARBA" id="ARBA00043129"/>
    </source>
</evidence>
<evidence type="ECO:0000256" key="4">
    <source>
        <dbReference type="ARBA" id="ARBA00022691"/>
    </source>
</evidence>
<gene>
    <name evidence="12" type="ORF">BGHDH14_bgh01855</name>
</gene>
<dbReference type="InterPro" id="IPR008576">
    <property type="entry name" value="MeTrfase_NTM1"/>
</dbReference>
<dbReference type="AlphaFoldDB" id="N1JHI8"/>
<comment type="catalytic activity">
    <reaction evidence="8">
        <text>N-terminal L-seryl-L-prolyl-L-lysyl-[protein] + 3 S-adenosyl-L-methionine = N-terminal N,N,N-trimethyl-L-seryl-L-prolyl-L-lysyl-[protein] + 3 S-adenosyl-L-homocysteine + 3 H(+)</text>
        <dbReference type="Rhea" id="RHEA:54724"/>
        <dbReference type="Rhea" id="RHEA-COMP:13789"/>
        <dbReference type="Rhea" id="RHEA-COMP:13973"/>
        <dbReference type="ChEBI" id="CHEBI:15378"/>
        <dbReference type="ChEBI" id="CHEBI:57856"/>
        <dbReference type="ChEBI" id="CHEBI:59789"/>
        <dbReference type="ChEBI" id="CHEBI:138061"/>
        <dbReference type="ChEBI" id="CHEBI:138317"/>
        <dbReference type="EC" id="2.1.1.244"/>
    </reaction>
</comment>
<dbReference type="FunCoup" id="N1JHI8">
    <property type="interactions" value="468"/>
</dbReference>
<dbReference type="EMBL" id="CAUH01003603">
    <property type="protein sequence ID" value="CCU77362.1"/>
    <property type="molecule type" value="Genomic_DNA"/>
</dbReference>
<dbReference type="GO" id="GO:0002181">
    <property type="term" value="P:cytoplasmic translation"/>
    <property type="evidence" value="ECO:0007669"/>
    <property type="project" value="EnsemblFungi"/>
</dbReference>
<comment type="caution">
    <text evidence="12">The sequence shown here is derived from an EMBL/GenBank/DDBJ whole genome shotgun (WGS) entry which is preliminary data.</text>
</comment>
<feature type="binding site" evidence="11">
    <location>
        <position position="64"/>
    </location>
    <ligand>
        <name>S-adenosyl-L-methionine</name>
        <dbReference type="ChEBI" id="CHEBI:59789"/>
    </ligand>
</feature>
<dbReference type="Gene3D" id="3.40.50.150">
    <property type="entry name" value="Vaccinia Virus protein VP39"/>
    <property type="match status" value="1"/>
</dbReference>
<dbReference type="SUPFAM" id="SSF53335">
    <property type="entry name" value="S-adenosyl-L-methionine-dependent methyltransferases"/>
    <property type="match status" value="1"/>
</dbReference>
<organism evidence="12 13">
    <name type="scientific">Blumeria graminis f. sp. hordei (strain DH14)</name>
    <name type="common">Barley powdery mildew</name>
    <name type="synonym">Oidium monilioides f. sp. hordei</name>
    <dbReference type="NCBI Taxonomy" id="546991"/>
    <lineage>
        <taxon>Eukaryota</taxon>
        <taxon>Fungi</taxon>
        <taxon>Dikarya</taxon>
        <taxon>Ascomycota</taxon>
        <taxon>Pezizomycotina</taxon>
        <taxon>Leotiomycetes</taxon>
        <taxon>Erysiphales</taxon>
        <taxon>Erysiphaceae</taxon>
        <taxon>Blumeria</taxon>
        <taxon>Blumeria hordei</taxon>
    </lineage>
</organism>
<evidence type="ECO:0000256" key="11">
    <source>
        <dbReference type="PIRSR" id="PIRSR016958-1"/>
    </source>
</evidence>
<keyword evidence="3 12" id="KW-0808">Transferase</keyword>
<evidence type="ECO:0000256" key="1">
    <source>
        <dbReference type="ARBA" id="ARBA00009059"/>
    </source>
</evidence>
<dbReference type="STRING" id="546991.N1JHI8"/>
<protein>
    <recommendedName>
        <fullName evidence="6">Alpha N-terminal protein methyltransferase 1</fullName>
        <ecNumber evidence="5">2.1.1.244</ecNumber>
    </recommendedName>
    <alternativeName>
        <fullName evidence="7">X-Pro-Lys N-terminal protein methyltransferase 1</fullName>
    </alternativeName>
</protein>
<dbReference type="GO" id="GO:0071885">
    <property type="term" value="F:N-terminal protein N-methyltransferase activity"/>
    <property type="evidence" value="ECO:0007669"/>
    <property type="project" value="UniProtKB-EC"/>
</dbReference>
<evidence type="ECO:0000256" key="8">
    <source>
        <dbReference type="ARBA" id="ARBA00047306"/>
    </source>
</evidence>
<dbReference type="PANTHER" id="PTHR12753:SF0">
    <property type="entry name" value="ALPHA N-TERMINAL PROTEIN METHYLTRANSFERASE 1"/>
    <property type="match status" value="1"/>
</dbReference>
<comment type="catalytic activity">
    <reaction evidence="9">
        <text>N-terminal L-prolyl-L-prolyl-L-lysyl-[protein] + 2 S-adenosyl-L-methionine = N-terminal N,N-dimethyl-L-prolyl-L-prolyl-L-lysyl-[protein] + 2 S-adenosyl-L-homocysteine + 2 H(+)</text>
        <dbReference type="Rhea" id="RHEA:54736"/>
        <dbReference type="Rhea" id="RHEA-COMP:13787"/>
        <dbReference type="Rhea" id="RHEA-COMP:13974"/>
        <dbReference type="ChEBI" id="CHEBI:15378"/>
        <dbReference type="ChEBI" id="CHEBI:57856"/>
        <dbReference type="ChEBI" id="CHEBI:59789"/>
        <dbReference type="ChEBI" id="CHEBI:138059"/>
        <dbReference type="ChEBI" id="CHEBI:138318"/>
        <dbReference type="EC" id="2.1.1.244"/>
    </reaction>
</comment>
<dbReference type="InterPro" id="IPR029063">
    <property type="entry name" value="SAM-dependent_MTases_sf"/>
</dbReference>
<dbReference type="HOGENOM" id="CLU_055356_2_0_1"/>
<dbReference type="PANTHER" id="PTHR12753">
    <property type="entry name" value="AD-003 - RELATED"/>
    <property type="match status" value="1"/>
</dbReference>
<evidence type="ECO:0000313" key="13">
    <source>
        <dbReference type="Proteomes" id="UP000015441"/>
    </source>
</evidence>
<evidence type="ECO:0000256" key="10">
    <source>
        <dbReference type="ARBA" id="ARBA00048167"/>
    </source>
</evidence>
<comment type="catalytic activity">
    <reaction evidence="10">
        <text>N-terminal L-alanyl-L-prolyl-L-lysyl-[protein] + 3 S-adenosyl-L-methionine = N-terminal N,N,N-trimethyl-L-alanyl-L-prolyl-L-lysyl-[protein] + 3 S-adenosyl-L-homocysteine + 3 H(+)</text>
        <dbReference type="Rhea" id="RHEA:54712"/>
        <dbReference type="Rhea" id="RHEA-COMP:13785"/>
        <dbReference type="Rhea" id="RHEA-COMP:13971"/>
        <dbReference type="ChEBI" id="CHEBI:15378"/>
        <dbReference type="ChEBI" id="CHEBI:57856"/>
        <dbReference type="ChEBI" id="CHEBI:59789"/>
        <dbReference type="ChEBI" id="CHEBI:138057"/>
        <dbReference type="ChEBI" id="CHEBI:138315"/>
        <dbReference type="EC" id="2.1.1.244"/>
    </reaction>
</comment>
<feature type="binding site" evidence="11">
    <location>
        <position position="126"/>
    </location>
    <ligand>
        <name>S-adenosyl-L-methionine</name>
        <dbReference type="ChEBI" id="CHEBI:59789"/>
    </ligand>
</feature>
<name>N1JHI8_BLUG1</name>
<dbReference type="Pfam" id="PF05891">
    <property type="entry name" value="Methyltransf_PK"/>
    <property type="match status" value="1"/>
</dbReference>
<sequence>MAADQINHEDSLKYWQGINADVEGMLGGFSCISKIDLRGSKRFLSKVHDRARSGKKMNRVLDCGAGIGRITQGLLLEIADTVDIVEPIIKFTKVLEGIDGVGRIFNVGLENWSPDTALRYDLIWNQWCLGHLTDVQLVSHLRRSANILTDNGLIIVKENLSSISDDVFDEVDSSITRQVPLILTDEKFRELFGQANLQIKDTEIQSGFPKELYSVRTYALVPKALQGVCT</sequence>